<accession>A0A101RNF5</accession>
<comment type="caution">
    <text evidence="2">The sequence shown here is derived from an EMBL/GenBank/DDBJ whole genome shotgun (WGS) entry which is preliminary data.</text>
</comment>
<reference evidence="2 3" key="1">
    <citation type="submission" date="2015-10" db="EMBL/GenBank/DDBJ databases">
        <title>Draft genome sequence of Streptomyces canus DSM 40017, type strain for the species Streptomyces canus.</title>
        <authorList>
            <person name="Ruckert C."/>
            <person name="Winkler A."/>
            <person name="Kalinowski J."/>
            <person name="Kampfer P."/>
            <person name="Glaeser S."/>
        </authorList>
    </citation>
    <scope>NUCLEOTIDE SEQUENCE [LARGE SCALE GENOMIC DNA]</scope>
    <source>
        <strain evidence="2 3">DSM 40017</strain>
    </source>
</reference>
<dbReference type="AlphaFoldDB" id="A0A101RNF5"/>
<dbReference type="InterPro" id="IPR005337">
    <property type="entry name" value="RapZ-like"/>
</dbReference>
<name>A0A101RNF5_9ACTN</name>
<protein>
    <recommendedName>
        <fullName evidence="1">RapZ C-terminal domain-containing protein</fullName>
    </recommendedName>
</protein>
<dbReference type="GO" id="GO:0005524">
    <property type="term" value="F:ATP binding"/>
    <property type="evidence" value="ECO:0007669"/>
    <property type="project" value="InterPro"/>
</dbReference>
<dbReference type="PANTHER" id="PTHR30448">
    <property type="entry name" value="RNASE ADAPTER PROTEIN RAPZ"/>
    <property type="match status" value="1"/>
</dbReference>
<dbReference type="STRING" id="58343.AQJ46_42100"/>
<evidence type="ECO:0000259" key="1">
    <source>
        <dbReference type="Pfam" id="PF22740"/>
    </source>
</evidence>
<sequence length="153" mass="16719">MDTIPDDLSGLYDDGHIQCVVISYGDGHRDAPTGSAMLVDARPLPNPVEDPEVRESVLHATGLDREVRRYVMATPRARRLVRQGAEQVLLLLRADSLGRWAGGQRSRVDVHVVCEGGKYQSVAVAEEIAAYLRAAGVGCETEHRHIDRPLLAA</sequence>
<dbReference type="InterPro" id="IPR053931">
    <property type="entry name" value="RapZ_C"/>
</dbReference>
<evidence type="ECO:0000313" key="2">
    <source>
        <dbReference type="EMBL" id="KUN58869.1"/>
    </source>
</evidence>
<evidence type="ECO:0000313" key="3">
    <source>
        <dbReference type="Proteomes" id="UP000053669"/>
    </source>
</evidence>
<feature type="domain" description="RapZ C-terminal" evidence="1">
    <location>
        <begin position="20"/>
        <end position="146"/>
    </location>
</feature>
<gene>
    <name evidence="2" type="ORF">AQJ46_42100</name>
</gene>
<dbReference type="Proteomes" id="UP000053669">
    <property type="component" value="Unassembled WGS sequence"/>
</dbReference>
<dbReference type="PANTHER" id="PTHR30448:SF0">
    <property type="entry name" value="RNASE ADAPTER PROTEIN RAPZ"/>
    <property type="match status" value="1"/>
</dbReference>
<dbReference type="RefSeq" id="WP_059210631.1">
    <property type="nucleotide sequence ID" value="NZ_KQ948674.1"/>
</dbReference>
<organism evidence="2 3">
    <name type="scientific">Streptomyces canus</name>
    <dbReference type="NCBI Taxonomy" id="58343"/>
    <lineage>
        <taxon>Bacteria</taxon>
        <taxon>Bacillati</taxon>
        <taxon>Actinomycetota</taxon>
        <taxon>Actinomycetes</taxon>
        <taxon>Kitasatosporales</taxon>
        <taxon>Streptomycetaceae</taxon>
        <taxon>Streptomyces</taxon>
        <taxon>Streptomyces aurantiacus group</taxon>
    </lineage>
</organism>
<dbReference type="EMBL" id="LMWU01000055">
    <property type="protein sequence ID" value="KUN58869.1"/>
    <property type="molecule type" value="Genomic_DNA"/>
</dbReference>
<proteinExistence type="predicted"/>
<dbReference type="Pfam" id="PF22740">
    <property type="entry name" value="PapZ_C"/>
    <property type="match status" value="1"/>
</dbReference>